<gene>
    <name evidence="5" type="ORF">ETSY2_16990</name>
</gene>
<evidence type="ECO:0000313" key="6">
    <source>
        <dbReference type="Proteomes" id="UP000019140"/>
    </source>
</evidence>
<dbReference type="InterPro" id="IPR017871">
    <property type="entry name" value="ABC_transporter-like_CS"/>
</dbReference>
<evidence type="ECO:0000256" key="1">
    <source>
        <dbReference type="ARBA" id="ARBA00022448"/>
    </source>
</evidence>
<keyword evidence="2" id="KW-0547">Nucleotide-binding</keyword>
<proteinExistence type="predicted"/>
<name>W4M8D4_9BACT</name>
<keyword evidence="3" id="KW-0067">ATP-binding</keyword>
<dbReference type="EMBL" id="AZHX01000689">
    <property type="protein sequence ID" value="ETX06460.1"/>
    <property type="molecule type" value="Genomic_DNA"/>
</dbReference>
<dbReference type="PATRIC" id="fig|1429439.4.peg.2884"/>
<dbReference type="PROSITE" id="PS00211">
    <property type="entry name" value="ABC_TRANSPORTER_1"/>
    <property type="match status" value="1"/>
</dbReference>
<dbReference type="PANTHER" id="PTHR42781">
    <property type="entry name" value="SPERMIDINE/PUTRESCINE IMPORT ATP-BINDING PROTEIN POTA"/>
    <property type="match status" value="1"/>
</dbReference>
<dbReference type="SUPFAM" id="SSF52540">
    <property type="entry name" value="P-loop containing nucleoside triphosphate hydrolases"/>
    <property type="match status" value="1"/>
</dbReference>
<dbReference type="Proteomes" id="UP000019140">
    <property type="component" value="Unassembled WGS sequence"/>
</dbReference>
<evidence type="ECO:0000256" key="2">
    <source>
        <dbReference type="ARBA" id="ARBA00022741"/>
    </source>
</evidence>
<accession>W4M8D4</accession>
<feature type="domain" description="ABC transporter" evidence="4">
    <location>
        <begin position="1"/>
        <end position="234"/>
    </location>
</feature>
<dbReference type="Pfam" id="PF00005">
    <property type="entry name" value="ABC_tran"/>
    <property type="match status" value="1"/>
</dbReference>
<dbReference type="InterPro" id="IPR050093">
    <property type="entry name" value="ABC_SmlMolc_Importer"/>
</dbReference>
<dbReference type="InterPro" id="IPR003593">
    <property type="entry name" value="AAA+_ATPase"/>
</dbReference>
<keyword evidence="6" id="KW-1185">Reference proteome</keyword>
<dbReference type="AlphaFoldDB" id="W4M8D4"/>
<sequence>MLDLALRKRFDASHFELDIAFAVDGELTILFGPSGSGKSLTLQAIAGILQPDAGYIDLDGRAVFDSRKRLNVAPQQRRVGYVPQHYALFPHLTVEDNIGFGLTGLPRRERHQRVAELVDLFDLQALVRRRPRQLSGGQQQRVALARTLAIRPRILLLDEPFAALDVSLRSALREELKQVQARSGVNMLMVTHDLADVYALGQRVIVYDAGRIIQQGSRDEIFFQPANHRVAAFVQTGNILPAVVDRAEPTTLWLNWQGHQLAAHPRLDLAPGTPVYLCIRPSQILIVRPDRLTTRPRENLLNVEMIGNELHAEMHTLYLRLPNSDAAHDLQLALPSYVYHRLELANAKCITVELHRRDIHLMGR</sequence>
<dbReference type="Gene3D" id="3.40.50.300">
    <property type="entry name" value="P-loop containing nucleotide triphosphate hydrolases"/>
    <property type="match status" value="1"/>
</dbReference>
<dbReference type="PANTHER" id="PTHR42781:SF4">
    <property type="entry name" value="SPERMIDINE_PUTRESCINE IMPORT ATP-BINDING PROTEIN POTA"/>
    <property type="match status" value="1"/>
</dbReference>
<dbReference type="HOGENOM" id="CLU_000604_1_1_7"/>
<organism evidence="5 6">
    <name type="scientific">Candidatus Entotheonella gemina</name>
    <dbReference type="NCBI Taxonomy" id="1429439"/>
    <lineage>
        <taxon>Bacteria</taxon>
        <taxon>Pseudomonadati</taxon>
        <taxon>Nitrospinota/Tectimicrobiota group</taxon>
        <taxon>Candidatus Tectimicrobiota</taxon>
        <taxon>Candidatus Entotheonellia</taxon>
        <taxon>Candidatus Entotheonellales</taxon>
        <taxon>Candidatus Entotheonellaceae</taxon>
        <taxon>Candidatus Entotheonella</taxon>
    </lineage>
</organism>
<evidence type="ECO:0000256" key="3">
    <source>
        <dbReference type="ARBA" id="ARBA00022840"/>
    </source>
</evidence>
<keyword evidence="1" id="KW-0813">Transport</keyword>
<dbReference type="GO" id="GO:0016887">
    <property type="term" value="F:ATP hydrolysis activity"/>
    <property type="evidence" value="ECO:0007669"/>
    <property type="project" value="InterPro"/>
</dbReference>
<dbReference type="InterPro" id="IPR003439">
    <property type="entry name" value="ABC_transporter-like_ATP-bd"/>
</dbReference>
<comment type="caution">
    <text evidence="5">The sequence shown here is derived from an EMBL/GenBank/DDBJ whole genome shotgun (WGS) entry which is preliminary data.</text>
</comment>
<reference evidence="5 6" key="1">
    <citation type="journal article" date="2014" name="Nature">
        <title>An environmental bacterial taxon with a large and distinct metabolic repertoire.</title>
        <authorList>
            <person name="Wilson M.C."/>
            <person name="Mori T."/>
            <person name="Ruckert C."/>
            <person name="Uria A.R."/>
            <person name="Helf M.J."/>
            <person name="Takada K."/>
            <person name="Gernert C."/>
            <person name="Steffens U.A."/>
            <person name="Heycke N."/>
            <person name="Schmitt S."/>
            <person name="Rinke C."/>
            <person name="Helfrich E.J."/>
            <person name="Brachmann A.O."/>
            <person name="Gurgui C."/>
            <person name="Wakimoto T."/>
            <person name="Kracht M."/>
            <person name="Crusemann M."/>
            <person name="Hentschel U."/>
            <person name="Abe I."/>
            <person name="Matsunaga S."/>
            <person name="Kalinowski J."/>
            <person name="Takeyama H."/>
            <person name="Piel J."/>
        </authorList>
    </citation>
    <scope>NUCLEOTIDE SEQUENCE [LARGE SCALE GENOMIC DNA]</scope>
    <source>
        <strain evidence="6">TSY2</strain>
    </source>
</reference>
<dbReference type="InterPro" id="IPR027417">
    <property type="entry name" value="P-loop_NTPase"/>
</dbReference>
<evidence type="ECO:0000259" key="4">
    <source>
        <dbReference type="PROSITE" id="PS50893"/>
    </source>
</evidence>
<dbReference type="InterPro" id="IPR008995">
    <property type="entry name" value="Mo/tungstate-bd_C_term_dom"/>
</dbReference>
<dbReference type="SMART" id="SM00382">
    <property type="entry name" value="AAA"/>
    <property type="match status" value="1"/>
</dbReference>
<dbReference type="SUPFAM" id="SSF50331">
    <property type="entry name" value="MOP-like"/>
    <property type="match status" value="1"/>
</dbReference>
<evidence type="ECO:0000313" key="5">
    <source>
        <dbReference type="EMBL" id="ETX06460.1"/>
    </source>
</evidence>
<protein>
    <recommendedName>
        <fullName evidence="4">ABC transporter domain-containing protein</fullName>
    </recommendedName>
</protein>
<dbReference type="GO" id="GO:0005524">
    <property type="term" value="F:ATP binding"/>
    <property type="evidence" value="ECO:0007669"/>
    <property type="project" value="UniProtKB-KW"/>
</dbReference>
<dbReference type="PROSITE" id="PS50893">
    <property type="entry name" value="ABC_TRANSPORTER_2"/>
    <property type="match status" value="1"/>
</dbReference>